<evidence type="ECO:0000313" key="1">
    <source>
        <dbReference type="EMBL" id="AAR84071.1"/>
    </source>
</evidence>
<name>Q6TA41_SCHMA</name>
<protein>
    <submittedName>
        <fullName evidence="1">Uncharacterized protein</fullName>
    </submittedName>
</protein>
<proteinExistence type="evidence at transcript level"/>
<organism evidence="1">
    <name type="scientific">Schistosoma mansoni</name>
    <name type="common">Blood fluke</name>
    <dbReference type="NCBI Taxonomy" id="6183"/>
    <lineage>
        <taxon>Eukaryota</taxon>
        <taxon>Metazoa</taxon>
        <taxon>Spiralia</taxon>
        <taxon>Lophotrochozoa</taxon>
        <taxon>Platyhelminthes</taxon>
        <taxon>Trematoda</taxon>
        <taxon>Digenea</taxon>
        <taxon>Strigeidida</taxon>
        <taxon>Schistosomatoidea</taxon>
        <taxon>Schistosomatidae</taxon>
        <taxon>Schistosoma</taxon>
    </lineage>
</organism>
<reference evidence="1" key="1">
    <citation type="journal article" date="2005" name="FEMS Immunol. Med. Microbiol.">
        <title>In vitro and in silico analysis of signal peptides from the human blood fluke, Schistosoma mansoni.</title>
        <authorList>
            <person name="Pearson M.S."/>
            <person name="McManus D.P."/>
            <person name="Smyth D.J."/>
            <person name="Lewis F.A."/>
            <person name="Loukas A."/>
        </authorList>
    </citation>
    <scope>NUCLEOTIDE SEQUENCE</scope>
    <source>
        <strain evidence="1">Puerto Rican</strain>
    </source>
</reference>
<dbReference type="AlphaFoldDB" id="Q6TA41"/>
<dbReference type="EMBL" id="AY426708">
    <property type="protein sequence ID" value="AAR84071.1"/>
    <property type="molecule type" value="mRNA"/>
</dbReference>
<feature type="non-terminal residue" evidence="1">
    <location>
        <position position="1"/>
    </location>
</feature>
<accession>Q6TA41</accession>
<sequence length="85" mass="10075">LCFDYDILKLTYLLISVLLDKLLQLDTILCVQIPSDFSKVLLLTYCKIRDSTLCHQTTWEWTRKFSILCVFLVPRLLRRILVLRA</sequence>
<feature type="non-terminal residue" evidence="1">
    <location>
        <position position="85"/>
    </location>
</feature>